<evidence type="ECO:0000256" key="5">
    <source>
        <dbReference type="ARBA" id="ARBA00023136"/>
    </source>
</evidence>
<reference evidence="7" key="3">
    <citation type="submission" date="2025-09" db="UniProtKB">
        <authorList>
            <consortium name="Ensembl"/>
        </authorList>
    </citation>
    <scope>IDENTIFICATION</scope>
</reference>
<evidence type="ECO:0000313" key="7">
    <source>
        <dbReference type="Ensembl" id="ENSOMYP00000046204.1"/>
    </source>
</evidence>
<dbReference type="GO" id="GO:0015459">
    <property type="term" value="F:potassium channel regulator activity"/>
    <property type="evidence" value="ECO:0007669"/>
    <property type="project" value="TreeGrafter"/>
</dbReference>
<keyword evidence="8" id="KW-1185">Reference proteome</keyword>
<keyword evidence="5 6" id="KW-0472">Membrane</keyword>
<evidence type="ECO:0000256" key="6">
    <source>
        <dbReference type="SAM" id="Phobius"/>
    </source>
</evidence>
<dbReference type="Ensembl" id="ENSOMYT00000050270.2">
    <property type="protein sequence ID" value="ENSOMYP00000046204.1"/>
    <property type="gene ID" value="ENSOMYG00000021095.2"/>
</dbReference>
<keyword evidence="4 6" id="KW-1133">Transmembrane helix</keyword>
<name>A0A8C7R4T6_ONCMY</name>
<dbReference type="GO" id="GO:0044325">
    <property type="term" value="F:transmembrane transporter binding"/>
    <property type="evidence" value="ECO:0007669"/>
    <property type="project" value="TreeGrafter"/>
</dbReference>
<reference evidence="7" key="1">
    <citation type="submission" date="2020-07" db="EMBL/GenBank/DDBJ databases">
        <title>A long reads based de novo assembly of the rainbow trout Arlee double haploid line genome.</title>
        <authorList>
            <person name="Gao G."/>
            <person name="Palti Y."/>
        </authorList>
    </citation>
    <scope>NUCLEOTIDE SEQUENCE [LARGE SCALE GENOMIC DNA]</scope>
</reference>
<reference evidence="7" key="2">
    <citation type="submission" date="2025-08" db="UniProtKB">
        <authorList>
            <consortium name="Ensembl"/>
        </authorList>
    </citation>
    <scope>IDENTIFICATION</scope>
</reference>
<dbReference type="PANTHER" id="PTHR15282:SF10">
    <property type="entry name" value="POTASSIUM VOLTAGE-GATED CHANNEL SUBFAMILY E MEMBER 1"/>
    <property type="match status" value="1"/>
</dbReference>
<evidence type="ECO:0000256" key="3">
    <source>
        <dbReference type="ARBA" id="ARBA00022692"/>
    </source>
</evidence>
<dbReference type="AlphaFoldDB" id="A0A8C7R4T6"/>
<evidence type="ECO:0000256" key="4">
    <source>
        <dbReference type="ARBA" id="ARBA00022989"/>
    </source>
</evidence>
<dbReference type="PANTHER" id="PTHR15282">
    <property type="entry name" value="POTASSIUM VOLTAGE-GATED CHANNEL SUBFAMILY E MEMBER 1, 3"/>
    <property type="match status" value="1"/>
</dbReference>
<dbReference type="GO" id="GO:0060307">
    <property type="term" value="P:regulation of ventricular cardiac muscle cell membrane repolarization"/>
    <property type="evidence" value="ECO:0007669"/>
    <property type="project" value="TreeGrafter"/>
</dbReference>
<dbReference type="PRINTS" id="PR00168">
    <property type="entry name" value="KCNECHANNEL"/>
</dbReference>
<comment type="similarity">
    <text evidence="2">Belongs to the potassium channel KCNE family.</text>
</comment>
<dbReference type="InterPro" id="IPR000369">
    <property type="entry name" value="K_chnl_KCNE"/>
</dbReference>
<feature type="transmembrane region" description="Helical" evidence="6">
    <location>
        <begin position="68"/>
        <end position="90"/>
    </location>
</feature>
<dbReference type="GO" id="GO:0097623">
    <property type="term" value="P:potassium ion export across plasma membrane"/>
    <property type="evidence" value="ECO:0007669"/>
    <property type="project" value="TreeGrafter"/>
</dbReference>
<evidence type="ECO:0008006" key="9">
    <source>
        <dbReference type="Google" id="ProtNLM"/>
    </source>
</evidence>
<organism evidence="7 8">
    <name type="scientific">Oncorhynchus mykiss</name>
    <name type="common">Rainbow trout</name>
    <name type="synonym">Salmo gairdneri</name>
    <dbReference type="NCBI Taxonomy" id="8022"/>
    <lineage>
        <taxon>Eukaryota</taxon>
        <taxon>Metazoa</taxon>
        <taxon>Chordata</taxon>
        <taxon>Craniata</taxon>
        <taxon>Vertebrata</taxon>
        <taxon>Euteleostomi</taxon>
        <taxon>Actinopterygii</taxon>
        <taxon>Neopterygii</taxon>
        <taxon>Teleostei</taxon>
        <taxon>Protacanthopterygii</taxon>
        <taxon>Salmoniformes</taxon>
        <taxon>Salmonidae</taxon>
        <taxon>Salmoninae</taxon>
        <taxon>Oncorhynchus</taxon>
    </lineage>
</organism>
<protein>
    <recommendedName>
        <fullName evidence="9">Potassium voltage-gated channel subfamily E member 1</fullName>
    </recommendedName>
</protein>
<dbReference type="Proteomes" id="UP000694395">
    <property type="component" value="Chromosome 3"/>
</dbReference>
<dbReference type="GO" id="GO:0086091">
    <property type="term" value="P:regulation of heart rate by cardiac conduction"/>
    <property type="evidence" value="ECO:0007669"/>
    <property type="project" value="TreeGrafter"/>
</dbReference>
<evidence type="ECO:0000256" key="2">
    <source>
        <dbReference type="ARBA" id="ARBA00005688"/>
    </source>
</evidence>
<keyword evidence="3 6" id="KW-0812">Transmembrane</keyword>
<evidence type="ECO:0000313" key="8">
    <source>
        <dbReference type="Proteomes" id="UP000694395"/>
    </source>
</evidence>
<sequence>METTVTEVLPHRFNSTEVSGTEPRCPAVIRQCLNGTGLPILVLSQNYTTQQAILPVGGAMPKAQTQGFVYILLMVGMFSFFTFGIMLSYIRSKKLESSHNPYHQYIAHDWTKGLTLPRAVTQALHGADTRIGDNGKNPMVIFNPAALEQLPG</sequence>
<evidence type="ECO:0000256" key="1">
    <source>
        <dbReference type="ARBA" id="ARBA00004167"/>
    </source>
</evidence>
<dbReference type="GO" id="GO:1902282">
    <property type="term" value="F:voltage-gated potassium channel activity involved in ventricular cardiac muscle cell action potential repolarization"/>
    <property type="evidence" value="ECO:0007669"/>
    <property type="project" value="TreeGrafter"/>
</dbReference>
<comment type="subcellular location">
    <subcellularLocation>
        <location evidence="1">Membrane</location>
        <topology evidence="1">Single-pass membrane protein</topology>
    </subcellularLocation>
</comment>
<dbReference type="Pfam" id="PF02060">
    <property type="entry name" value="ISK_Channel"/>
    <property type="match status" value="1"/>
</dbReference>
<proteinExistence type="inferred from homology"/>
<dbReference type="GO" id="GO:0008076">
    <property type="term" value="C:voltage-gated potassium channel complex"/>
    <property type="evidence" value="ECO:0007669"/>
    <property type="project" value="TreeGrafter"/>
</dbReference>
<dbReference type="GO" id="GO:0005251">
    <property type="term" value="F:delayed rectifier potassium channel activity"/>
    <property type="evidence" value="ECO:0007669"/>
    <property type="project" value="TreeGrafter"/>
</dbReference>
<dbReference type="GeneTree" id="ENSGT00940000154497"/>
<accession>A0A8C7R4T6</accession>